<dbReference type="PANTHER" id="PTHR11934:SF0">
    <property type="entry name" value="RIBOSE-5-PHOSPHATE ISOMERASE"/>
    <property type="match status" value="1"/>
</dbReference>
<dbReference type="RefSeq" id="WP_201371360.1">
    <property type="nucleotide sequence ID" value="NZ_BNJG01000001.1"/>
</dbReference>
<dbReference type="SUPFAM" id="SSF100950">
    <property type="entry name" value="NagB/RpiA/CoA transferase-like"/>
    <property type="match status" value="1"/>
</dbReference>
<sequence>MTGQEINRDAWKQAASEAAAQLVEDGMLVGLGTGSTAAFFIQALARRMQQGLHIAGTISSSLASQELAQSLHIPITDFATHPSLDIYIDGADEIDSQLNLVKGGGGALLREKIVASASRRFVVIADQLKLVQRLGQSFALPIEAIPFAAPLVSRKLTDLGATIKLRGGSTTPFITDNHNVILDCTFADGILDPAALDEQLHHVVGIVETGLFLGMAQQALIGGPHGVQVLP</sequence>
<keyword evidence="1 2" id="KW-0413">Isomerase</keyword>
<feature type="active site" description="Proton acceptor" evidence="2">
    <location>
        <position position="111"/>
    </location>
</feature>
<dbReference type="GO" id="GO:0016853">
    <property type="term" value="F:isomerase activity"/>
    <property type="evidence" value="ECO:0007669"/>
    <property type="project" value="UniProtKB-KW"/>
</dbReference>
<dbReference type="Pfam" id="PF06026">
    <property type="entry name" value="Rib_5-P_isom_A"/>
    <property type="match status" value="1"/>
</dbReference>
<proteinExistence type="inferred from homology"/>
<dbReference type="Gene3D" id="3.40.50.1360">
    <property type="match status" value="1"/>
</dbReference>
<feature type="binding site" evidence="2">
    <location>
        <begin position="102"/>
        <end position="105"/>
    </location>
    <ligand>
        <name>substrate</name>
    </ligand>
</feature>
<comment type="catalytic activity">
    <reaction evidence="2">
        <text>aldehydo-D-ribose 5-phosphate = D-ribulose 5-phosphate</text>
        <dbReference type="Rhea" id="RHEA:14657"/>
        <dbReference type="ChEBI" id="CHEBI:58121"/>
        <dbReference type="ChEBI" id="CHEBI:58273"/>
        <dbReference type="EC" id="5.3.1.6"/>
    </reaction>
</comment>
<comment type="pathway">
    <text evidence="2">Carbohydrate degradation; pentose phosphate pathway; D-ribose 5-phosphate from D-ribulose 5-phosphate (non-oxidative stage): step 1/1.</text>
</comment>
<comment type="caution">
    <text evidence="3">The sequence shown here is derived from an EMBL/GenBank/DDBJ whole genome shotgun (WGS) entry which is preliminary data.</text>
</comment>
<evidence type="ECO:0000256" key="1">
    <source>
        <dbReference type="ARBA" id="ARBA00023235"/>
    </source>
</evidence>
<reference evidence="3 4" key="1">
    <citation type="journal article" date="2021" name="Int. J. Syst. Evol. Microbiol.">
        <title>Reticulibacter mediterranei gen. nov., sp. nov., within the new family Reticulibacteraceae fam. nov., and Ktedonospora formicarum gen. nov., sp. nov., Ktedonobacter robiniae sp. nov., Dictyobacter formicarum sp. nov. and Dictyobacter arantiisoli sp. nov., belonging to the class Ktedonobacteria.</title>
        <authorList>
            <person name="Yabe S."/>
            <person name="Zheng Y."/>
            <person name="Wang C.M."/>
            <person name="Sakai Y."/>
            <person name="Abe K."/>
            <person name="Yokota A."/>
            <person name="Donadio S."/>
            <person name="Cavaletti L."/>
            <person name="Monciardini P."/>
        </authorList>
    </citation>
    <scope>NUCLEOTIDE SEQUENCE [LARGE SCALE GENOMIC DNA]</scope>
    <source>
        <strain evidence="3 4">SOSP1-30</strain>
    </source>
</reference>
<comment type="similarity">
    <text evidence="2">Belongs to the ribose 5-phosphate isomerase family.</text>
</comment>
<organism evidence="3 4">
    <name type="scientific">Ktedonobacter robiniae</name>
    <dbReference type="NCBI Taxonomy" id="2778365"/>
    <lineage>
        <taxon>Bacteria</taxon>
        <taxon>Bacillati</taxon>
        <taxon>Chloroflexota</taxon>
        <taxon>Ktedonobacteria</taxon>
        <taxon>Ktedonobacterales</taxon>
        <taxon>Ktedonobacteraceae</taxon>
        <taxon>Ktedonobacter</taxon>
    </lineage>
</organism>
<dbReference type="InterPro" id="IPR004788">
    <property type="entry name" value="Ribose5P_isomerase_type_A"/>
</dbReference>
<evidence type="ECO:0000313" key="3">
    <source>
        <dbReference type="EMBL" id="GHO54680.1"/>
    </source>
</evidence>
<dbReference type="EC" id="5.3.1.6" evidence="2"/>
<dbReference type="Gene3D" id="3.30.70.260">
    <property type="match status" value="1"/>
</dbReference>
<evidence type="ECO:0000313" key="4">
    <source>
        <dbReference type="Proteomes" id="UP000654345"/>
    </source>
</evidence>
<dbReference type="NCBIfam" id="TIGR00021">
    <property type="entry name" value="rpiA"/>
    <property type="match status" value="1"/>
</dbReference>
<dbReference type="PANTHER" id="PTHR11934">
    <property type="entry name" value="RIBOSE-5-PHOSPHATE ISOMERASE"/>
    <property type="match status" value="1"/>
</dbReference>
<comment type="subunit">
    <text evidence="2">Homodimer.</text>
</comment>
<protein>
    <recommendedName>
        <fullName evidence="2">Ribose-5-phosphate isomerase A</fullName>
        <ecNumber evidence="2">5.3.1.6</ecNumber>
    </recommendedName>
    <alternativeName>
        <fullName evidence="2">Phosphoriboisomerase A</fullName>
        <shortName evidence="2">PRI</shortName>
    </alternativeName>
</protein>
<accession>A0ABQ3UPQ7</accession>
<dbReference type="NCBIfam" id="NF001924">
    <property type="entry name" value="PRK00702.1"/>
    <property type="match status" value="1"/>
</dbReference>
<comment type="function">
    <text evidence="2">Catalyzes the reversible conversion of ribose-5-phosphate to ribulose 5-phosphate.</text>
</comment>
<dbReference type="Proteomes" id="UP000654345">
    <property type="component" value="Unassembled WGS sequence"/>
</dbReference>
<feature type="binding site" evidence="2">
    <location>
        <begin position="89"/>
        <end position="92"/>
    </location>
    <ligand>
        <name>substrate</name>
    </ligand>
</feature>
<dbReference type="SUPFAM" id="SSF75445">
    <property type="entry name" value="D-ribose-5-phosphate isomerase (RpiA), lid domain"/>
    <property type="match status" value="1"/>
</dbReference>
<feature type="binding site" evidence="2">
    <location>
        <begin position="33"/>
        <end position="36"/>
    </location>
    <ligand>
        <name>substrate</name>
    </ligand>
</feature>
<evidence type="ECO:0000256" key="2">
    <source>
        <dbReference type="HAMAP-Rule" id="MF_00170"/>
    </source>
</evidence>
<name>A0ABQ3UPQ7_9CHLR</name>
<dbReference type="CDD" id="cd01398">
    <property type="entry name" value="RPI_A"/>
    <property type="match status" value="1"/>
</dbReference>
<dbReference type="HAMAP" id="MF_00170">
    <property type="entry name" value="Rib_5P_isom_A"/>
    <property type="match status" value="1"/>
</dbReference>
<gene>
    <name evidence="2 3" type="primary">rpiA</name>
    <name evidence="3" type="ORF">KSB_31550</name>
</gene>
<keyword evidence="4" id="KW-1185">Reference proteome</keyword>
<feature type="binding site" evidence="2">
    <location>
        <position position="129"/>
    </location>
    <ligand>
        <name>substrate</name>
    </ligand>
</feature>
<dbReference type="EMBL" id="BNJG01000001">
    <property type="protein sequence ID" value="GHO54680.1"/>
    <property type="molecule type" value="Genomic_DNA"/>
</dbReference>
<dbReference type="InterPro" id="IPR020672">
    <property type="entry name" value="Ribose5P_isomerase_typA_subgr"/>
</dbReference>
<dbReference type="InterPro" id="IPR037171">
    <property type="entry name" value="NagB/RpiA_transferase-like"/>
</dbReference>